<keyword evidence="2" id="KW-0472">Membrane</keyword>
<dbReference type="AlphaFoldDB" id="A0A0U2QS17"/>
<feature type="transmembrane region" description="Helical" evidence="2">
    <location>
        <begin position="21"/>
        <end position="38"/>
    </location>
</feature>
<evidence type="ECO:0000313" key="3">
    <source>
        <dbReference type="EMBL" id="ALU64578.1"/>
    </source>
</evidence>
<proteinExistence type="predicted"/>
<protein>
    <submittedName>
        <fullName evidence="3">Uncharacterized protein</fullName>
    </submittedName>
</protein>
<evidence type="ECO:0000256" key="2">
    <source>
        <dbReference type="SAM" id="Phobius"/>
    </source>
</evidence>
<feature type="region of interest" description="Disordered" evidence="1">
    <location>
        <begin position="1"/>
        <end position="20"/>
    </location>
</feature>
<keyword evidence="2" id="KW-1133">Transmembrane helix</keyword>
<name>A0A0U2QS17_RHILV</name>
<organism evidence="3">
    <name type="scientific">Rhizobium leguminosarum bv. viciae</name>
    <dbReference type="NCBI Taxonomy" id="387"/>
    <lineage>
        <taxon>Bacteria</taxon>
        <taxon>Pseudomonadati</taxon>
        <taxon>Pseudomonadota</taxon>
        <taxon>Alphaproteobacteria</taxon>
        <taxon>Hyphomicrobiales</taxon>
        <taxon>Rhizobiaceae</taxon>
        <taxon>Rhizobium/Agrobacterium group</taxon>
        <taxon>Rhizobium</taxon>
    </lineage>
</organism>
<evidence type="ECO:0000256" key="1">
    <source>
        <dbReference type="SAM" id="MobiDB-lite"/>
    </source>
</evidence>
<keyword evidence="2" id="KW-0812">Transmembrane</keyword>
<reference evidence="3" key="1">
    <citation type="submission" date="2015-10" db="EMBL/GenBank/DDBJ databases">
        <title>Comparative analysis of sym-gene organization in Rhizobium leguminosarum bv. viciae strains, isolated from different host plants and demonstrating clear differences in symbiotic specificity.</title>
        <authorList>
            <person name="Chirak E.R."/>
            <person name="Kimeklis A.K."/>
            <person name="Andronov E.E."/>
        </authorList>
    </citation>
    <scope>NUCLEOTIDE SEQUENCE</scope>
    <source>
        <strain evidence="3">Vaf12</strain>
    </source>
</reference>
<accession>A0A0U2QS17</accession>
<sequence length="60" mass="6483">MSPPAPAIPVANRNGSESGDSSGYLVVVFLMIVAFLFFRRKSRKSSVQPVRSKVGDKSGR</sequence>
<dbReference type="EMBL" id="KT944070">
    <property type="protein sequence ID" value="ALU64578.1"/>
    <property type="molecule type" value="Genomic_DNA"/>
</dbReference>